<evidence type="ECO:0000313" key="4">
    <source>
        <dbReference type="Proteomes" id="UP001596461"/>
    </source>
</evidence>
<dbReference type="AlphaFoldDB" id="A0ABD5WJ86"/>
<gene>
    <name evidence="3" type="ORF">ACFQL9_14330</name>
</gene>
<keyword evidence="4" id="KW-1185">Reference proteome</keyword>
<evidence type="ECO:0000259" key="2">
    <source>
        <dbReference type="Pfam" id="PF25933"/>
    </source>
</evidence>
<organism evidence="3 4">
    <name type="scientific">Halobaculum lipolyticum</name>
    <dbReference type="NCBI Taxonomy" id="3032001"/>
    <lineage>
        <taxon>Archaea</taxon>
        <taxon>Methanobacteriati</taxon>
        <taxon>Methanobacteriota</taxon>
        <taxon>Stenosarchaea group</taxon>
        <taxon>Halobacteria</taxon>
        <taxon>Halobacteriales</taxon>
        <taxon>Haloferacaceae</taxon>
        <taxon>Halobaculum</taxon>
    </lineage>
</organism>
<feature type="transmembrane region" description="Helical" evidence="1">
    <location>
        <begin position="137"/>
        <end position="161"/>
    </location>
</feature>
<dbReference type="Proteomes" id="UP001596461">
    <property type="component" value="Unassembled WGS sequence"/>
</dbReference>
<sequence>MAFTHLPLRRSALVGAAAYVLGYLPASAVAATNRAALGDVTLPGATENVDPAPLATVFGSVPETWTLGGWLFYNAHRAAVALPSAGAENGVFRPTNTDLVAALGGPALALYLVPPVVLVAAGALAMEWGDIGSATPWAGGASVAVAYTPLLVLGSVVFAAGVGDGGGLGGIAGSPDTLTTLLTALVYPTAFGALGGTLAVRRRSASGDAATA</sequence>
<dbReference type="EMBL" id="JBHTAH010000014">
    <property type="protein sequence ID" value="MFC7070824.1"/>
    <property type="molecule type" value="Genomic_DNA"/>
</dbReference>
<evidence type="ECO:0000256" key="1">
    <source>
        <dbReference type="SAM" id="Phobius"/>
    </source>
</evidence>
<name>A0ABD5WJ86_9EURY</name>
<reference evidence="3 4" key="1">
    <citation type="journal article" date="2019" name="Int. J. Syst. Evol. Microbiol.">
        <title>The Global Catalogue of Microorganisms (GCM) 10K type strain sequencing project: providing services to taxonomists for standard genome sequencing and annotation.</title>
        <authorList>
            <consortium name="The Broad Institute Genomics Platform"/>
            <consortium name="The Broad Institute Genome Sequencing Center for Infectious Disease"/>
            <person name="Wu L."/>
            <person name="Ma J."/>
        </authorList>
    </citation>
    <scope>NUCLEOTIDE SEQUENCE [LARGE SCALE GENOMIC DNA]</scope>
    <source>
        <strain evidence="3 4">DT31</strain>
    </source>
</reference>
<keyword evidence="1" id="KW-1133">Transmembrane helix</keyword>
<dbReference type="InterPro" id="IPR058284">
    <property type="entry name" value="DUF7978"/>
</dbReference>
<accession>A0ABD5WJ86</accession>
<protein>
    <recommendedName>
        <fullName evidence="2">DUF7978 domain-containing protein</fullName>
    </recommendedName>
</protein>
<feature type="domain" description="DUF7978" evidence="2">
    <location>
        <begin position="6"/>
        <end position="201"/>
    </location>
</feature>
<feature type="transmembrane region" description="Helical" evidence="1">
    <location>
        <begin position="99"/>
        <end position="125"/>
    </location>
</feature>
<keyword evidence="1" id="KW-0472">Membrane</keyword>
<proteinExistence type="predicted"/>
<dbReference type="RefSeq" id="WP_284030637.1">
    <property type="nucleotide sequence ID" value="NZ_CP126154.1"/>
</dbReference>
<dbReference type="Pfam" id="PF25933">
    <property type="entry name" value="DUF7978"/>
    <property type="match status" value="1"/>
</dbReference>
<evidence type="ECO:0000313" key="3">
    <source>
        <dbReference type="EMBL" id="MFC7070824.1"/>
    </source>
</evidence>
<dbReference type="GeneID" id="81125476"/>
<feature type="transmembrane region" description="Helical" evidence="1">
    <location>
        <begin position="181"/>
        <end position="200"/>
    </location>
</feature>
<comment type="caution">
    <text evidence="3">The sequence shown here is derived from an EMBL/GenBank/DDBJ whole genome shotgun (WGS) entry which is preliminary data.</text>
</comment>
<keyword evidence="1" id="KW-0812">Transmembrane</keyword>